<reference evidence="3 4" key="1">
    <citation type="submission" date="2016-07" db="EMBL/GenBank/DDBJ databases">
        <title>Pervasive Adenine N6-methylation of Active Genes in Fungi.</title>
        <authorList>
            <consortium name="DOE Joint Genome Institute"/>
            <person name="Mondo S.J."/>
            <person name="Dannebaum R.O."/>
            <person name="Kuo R.C."/>
            <person name="Labutti K."/>
            <person name="Haridas S."/>
            <person name="Kuo A."/>
            <person name="Salamov A."/>
            <person name="Ahrendt S.R."/>
            <person name="Lipzen A."/>
            <person name="Sullivan W."/>
            <person name="Andreopoulos W.B."/>
            <person name="Clum A."/>
            <person name="Lindquist E."/>
            <person name="Daum C."/>
            <person name="Ramamoorthy G.K."/>
            <person name="Gryganskyi A."/>
            <person name="Culley D."/>
            <person name="Magnuson J.K."/>
            <person name="James T.Y."/>
            <person name="O'Malley M.A."/>
            <person name="Stajich J.E."/>
            <person name="Spatafora J.W."/>
            <person name="Visel A."/>
            <person name="Grigoriev I.V."/>
        </authorList>
    </citation>
    <scope>NUCLEOTIDE SEQUENCE [LARGE SCALE GENOMIC DNA]</scope>
    <source>
        <strain evidence="3 4">CBS 931.73</strain>
    </source>
</reference>
<protein>
    <submittedName>
        <fullName evidence="3">Uncharacterized protein</fullName>
    </submittedName>
</protein>
<feature type="compositionally biased region" description="Basic and acidic residues" evidence="1">
    <location>
        <begin position="178"/>
        <end position="296"/>
    </location>
</feature>
<dbReference type="AlphaFoldDB" id="A0A1Y1WVM7"/>
<dbReference type="InParanoid" id="A0A1Y1WVM7"/>
<dbReference type="EMBL" id="MCFE01000867">
    <property type="protein sequence ID" value="ORX77609.1"/>
    <property type="molecule type" value="Genomic_DNA"/>
</dbReference>
<feature type="compositionally biased region" description="Basic and acidic residues" evidence="1">
    <location>
        <begin position="304"/>
        <end position="353"/>
    </location>
</feature>
<name>A0A1Y1WVM7_9FUNG</name>
<evidence type="ECO:0000313" key="4">
    <source>
        <dbReference type="Proteomes" id="UP000193498"/>
    </source>
</evidence>
<dbReference type="Proteomes" id="UP000193498">
    <property type="component" value="Unassembled WGS sequence"/>
</dbReference>
<feature type="signal peptide" evidence="2">
    <location>
        <begin position="1"/>
        <end position="21"/>
    </location>
</feature>
<proteinExistence type="predicted"/>
<evidence type="ECO:0000256" key="2">
    <source>
        <dbReference type="SAM" id="SignalP"/>
    </source>
</evidence>
<evidence type="ECO:0000313" key="3">
    <source>
        <dbReference type="EMBL" id="ORX77609.1"/>
    </source>
</evidence>
<feature type="chain" id="PRO_5013163890" evidence="2">
    <location>
        <begin position="22"/>
        <end position="379"/>
    </location>
</feature>
<evidence type="ECO:0000256" key="1">
    <source>
        <dbReference type="SAM" id="MobiDB-lite"/>
    </source>
</evidence>
<accession>A0A1Y1WVM7</accession>
<gene>
    <name evidence="3" type="ORF">K493DRAFT_321347</name>
</gene>
<feature type="region of interest" description="Disordered" evidence="1">
    <location>
        <begin position="178"/>
        <end position="379"/>
    </location>
</feature>
<keyword evidence="4" id="KW-1185">Reference proteome</keyword>
<organism evidence="3 4">
    <name type="scientific">Basidiobolus meristosporus CBS 931.73</name>
    <dbReference type="NCBI Taxonomy" id="1314790"/>
    <lineage>
        <taxon>Eukaryota</taxon>
        <taxon>Fungi</taxon>
        <taxon>Fungi incertae sedis</taxon>
        <taxon>Zoopagomycota</taxon>
        <taxon>Entomophthoromycotina</taxon>
        <taxon>Basidiobolomycetes</taxon>
        <taxon>Basidiobolales</taxon>
        <taxon>Basidiobolaceae</taxon>
        <taxon>Basidiobolus</taxon>
    </lineage>
</organism>
<comment type="caution">
    <text evidence="3">The sequence shown here is derived from an EMBL/GenBank/DDBJ whole genome shotgun (WGS) entry which is preliminary data.</text>
</comment>
<keyword evidence="2" id="KW-0732">Signal</keyword>
<sequence length="379" mass="42175">MRASGILTKVAFAICVVGTMAQALGDSGATEAELMGKQDTIIGRPNQNIQLPNKDTNLIMMIKNELSHGNVLPKEHAKQEGLVQEILHMVKKKHPKDVSGEQESHKLAIQKITQELIMLNKQKKVVEKRQAKQVPPESVLKAKITAALTRRNLLPKDSAKADTLIQEAFSALQRILGKGDAKKDDAKKDDAKKDDAKKDDAKKDDAKKDDAKKDDAKKDDAKKDDAKKDDAKKDDAKKDDAKKDDAKKDDAKKDDAKKDDAKKDDAKKDDAKKDDAKKDDAKKDDAKKDDAKKDDTSAFQRLTDSFREFFDRENPRAVEKREAKADSPLKDATKKEDPAKGDTKQESKSDDKKGHPKGGPFHAIREGIRGFFNRGRTME</sequence>